<evidence type="ECO:0000256" key="5">
    <source>
        <dbReference type="SAM" id="MobiDB-lite"/>
    </source>
</evidence>
<dbReference type="Proteomes" id="UP001472866">
    <property type="component" value="Chromosome 03"/>
</dbReference>
<proteinExistence type="predicted"/>
<dbReference type="PANTHER" id="PTHR10237">
    <property type="entry name" value="DEFORMED EPIDERMAL AUTOREGULATORY FACTOR 1 HOMOLOG SUPPRESSIN"/>
    <property type="match status" value="1"/>
</dbReference>
<evidence type="ECO:0000256" key="1">
    <source>
        <dbReference type="ARBA" id="ARBA00022723"/>
    </source>
</evidence>
<dbReference type="PANTHER" id="PTHR10237:SF15">
    <property type="entry name" value="LD37257P"/>
    <property type="match status" value="1"/>
</dbReference>
<dbReference type="Gene3D" id="6.10.140.2220">
    <property type="match status" value="1"/>
</dbReference>
<dbReference type="InterPro" id="IPR024119">
    <property type="entry name" value="TF_DEAF-1"/>
</dbReference>
<evidence type="ECO:0000256" key="2">
    <source>
        <dbReference type="ARBA" id="ARBA00022771"/>
    </source>
</evidence>
<reference evidence="7 8" key="1">
    <citation type="submission" date="2024-03" db="EMBL/GenBank/DDBJ databases">
        <title>Complete genome sequence of the green alga Chloropicon roscoffensis RCC1871.</title>
        <authorList>
            <person name="Lemieux C."/>
            <person name="Pombert J.-F."/>
            <person name="Otis C."/>
            <person name="Turmel M."/>
        </authorList>
    </citation>
    <scope>NUCLEOTIDE SEQUENCE [LARGE SCALE GENOMIC DNA]</scope>
    <source>
        <strain evidence="7 8">RCC1871</strain>
    </source>
</reference>
<organism evidence="7 8">
    <name type="scientific">Chloropicon roscoffensis</name>
    <dbReference type="NCBI Taxonomy" id="1461544"/>
    <lineage>
        <taxon>Eukaryota</taxon>
        <taxon>Viridiplantae</taxon>
        <taxon>Chlorophyta</taxon>
        <taxon>Chloropicophyceae</taxon>
        <taxon>Chloropicales</taxon>
        <taxon>Chloropicaceae</taxon>
        <taxon>Chloropicon</taxon>
    </lineage>
</organism>
<feature type="domain" description="MYND-type" evidence="6">
    <location>
        <begin position="189"/>
        <end position="227"/>
    </location>
</feature>
<keyword evidence="8" id="KW-1185">Reference proteome</keyword>
<evidence type="ECO:0000256" key="4">
    <source>
        <dbReference type="PROSITE-ProRule" id="PRU00134"/>
    </source>
</evidence>
<sequence length="235" mass="26031">MRAGDGGGDREAASATGGEGTMTEADLVRECEHAIRERRRAARVADKLFNQIPCSDPSRGPNLREVLNYYGEKNKIFGEVRSRPKPASAFNAGCADNGKEDITDLPACYRPGAGFNLNEELAKNPELIGELRRRAAANIGVHPSQLQSINHQPAQRRAPHDEVDGEDRSSSAVAKLPDDIARANMERRCRFCGHHGTRYRCSRCRSVYYCSAACQKRDWKATHHKTCKPVEDKPA</sequence>
<keyword evidence="3" id="KW-0862">Zinc</keyword>
<dbReference type="GO" id="GO:0005634">
    <property type="term" value="C:nucleus"/>
    <property type="evidence" value="ECO:0007669"/>
    <property type="project" value="TreeGrafter"/>
</dbReference>
<dbReference type="PROSITE" id="PS50865">
    <property type="entry name" value="ZF_MYND_2"/>
    <property type="match status" value="1"/>
</dbReference>
<dbReference type="EMBL" id="CP151503">
    <property type="protein sequence ID" value="WZN60863.1"/>
    <property type="molecule type" value="Genomic_DNA"/>
</dbReference>
<evidence type="ECO:0000313" key="7">
    <source>
        <dbReference type="EMBL" id="WZN60863.1"/>
    </source>
</evidence>
<evidence type="ECO:0000313" key="8">
    <source>
        <dbReference type="Proteomes" id="UP001472866"/>
    </source>
</evidence>
<dbReference type="SUPFAM" id="SSF144232">
    <property type="entry name" value="HIT/MYND zinc finger-like"/>
    <property type="match status" value="1"/>
</dbReference>
<evidence type="ECO:0000256" key="3">
    <source>
        <dbReference type="ARBA" id="ARBA00022833"/>
    </source>
</evidence>
<name>A0AAX4P435_9CHLO</name>
<evidence type="ECO:0000259" key="6">
    <source>
        <dbReference type="PROSITE" id="PS50865"/>
    </source>
</evidence>
<feature type="compositionally biased region" description="Basic and acidic residues" evidence="5">
    <location>
        <begin position="158"/>
        <end position="169"/>
    </location>
</feature>
<keyword evidence="2 4" id="KW-0863">Zinc-finger</keyword>
<dbReference type="PROSITE" id="PS01360">
    <property type="entry name" value="ZF_MYND_1"/>
    <property type="match status" value="1"/>
</dbReference>
<dbReference type="GO" id="GO:0008270">
    <property type="term" value="F:zinc ion binding"/>
    <property type="evidence" value="ECO:0007669"/>
    <property type="project" value="UniProtKB-KW"/>
</dbReference>
<feature type="compositionally biased region" description="Polar residues" evidence="5">
    <location>
        <begin position="144"/>
        <end position="153"/>
    </location>
</feature>
<dbReference type="Pfam" id="PF01753">
    <property type="entry name" value="zf-MYND"/>
    <property type="match status" value="1"/>
</dbReference>
<keyword evidence="1" id="KW-0479">Metal-binding</keyword>
<gene>
    <name evidence="7" type="ORF">HKI87_03g23970</name>
</gene>
<protein>
    <submittedName>
        <fullName evidence="7">MYND-type domain-containing protein</fullName>
    </submittedName>
</protein>
<dbReference type="GO" id="GO:0000981">
    <property type="term" value="F:DNA-binding transcription factor activity, RNA polymerase II-specific"/>
    <property type="evidence" value="ECO:0007669"/>
    <property type="project" value="TreeGrafter"/>
</dbReference>
<dbReference type="InterPro" id="IPR002893">
    <property type="entry name" value="Znf_MYND"/>
</dbReference>
<feature type="region of interest" description="Disordered" evidence="5">
    <location>
        <begin position="1"/>
        <end position="25"/>
    </location>
</feature>
<feature type="region of interest" description="Disordered" evidence="5">
    <location>
        <begin position="144"/>
        <end position="177"/>
    </location>
</feature>
<accession>A0AAX4P435</accession>
<dbReference type="AlphaFoldDB" id="A0AAX4P435"/>